<comment type="caution">
    <text evidence="12">The sequence shown here is derived from an EMBL/GenBank/DDBJ whole genome shotgun (WGS) entry which is preliminary data.</text>
</comment>
<dbReference type="PROSITE" id="PS51171">
    <property type="entry name" value="PREPHENATE_DEHYDR_3"/>
    <property type="match status" value="1"/>
</dbReference>
<feature type="domain" description="Prephenate dehydratase" evidence="10">
    <location>
        <begin position="2"/>
        <end position="194"/>
    </location>
</feature>
<protein>
    <recommendedName>
        <fullName evidence="3 9">Prephenate dehydratase</fullName>
        <shortName evidence="9">PDT</shortName>
        <ecNumber evidence="2 9">4.2.1.51</ecNumber>
    </recommendedName>
</protein>
<evidence type="ECO:0000256" key="9">
    <source>
        <dbReference type="RuleBase" id="RU361254"/>
    </source>
</evidence>
<keyword evidence="5 9" id="KW-0057">Aromatic amino acid biosynthesis</keyword>
<dbReference type="PIRSF" id="PIRSF001500">
    <property type="entry name" value="Chor_mut_pdt_Ppr"/>
    <property type="match status" value="1"/>
</dbReference>
<dbReference type="Proteomes" id="UP001589862">
    <property type="component" value="Unassembled WGS sequence"/>
</dbReference>
<dbReference type="InterPro" id="IPR008242">
    <property type="entry name" value="Chor_mutase/pphenate_deHydtase"/>
</dbReference>
<keyword evidence="6 9" id="KW-0584">Phenylalanine biosynthesis</keyword>
<evidence type="ECO:0000256" key="7">
    <source>
        <dbReference type="ARBA" id="ARBA00023239"/>
    </source>
</evidence>
<evidence type="ECO:0000256" key="1">
    <source>
        <dbReference type="ARBA" id="ARBA00004741"/>
    </source>
</evidence>
<comment type="catalytic activity">
    <reaction evidence="8 9">
        <text>prephenate + H(+) = 3-phenylpyruvate + CO2 + H2O</text>
        <dbReference type="Rhea" id="RHEA:21648"/>
        <dbReference type="ChEBI" id="CHEBI:15377"/>
        <dbReference type="ChEBI" id="CHEBI:15378"/>
        <dbReference type="ChEBI" id="CHEBI:16526"/>
        <dbReference type="ChEBI" id="CHEBI:18005"/>
        <dbReference type="ChEBI" id="CHEBI:29934"/>
        <dbReference type="EC" id="4.2.1.51"/>
    </reaction>
</comment>
<evidence type="ECO:0000256" key="8">
    <source>
        <dbReference type="ARBA" id="ARBA00047848"/>
    </source>
</evidence>
<evidence type="ECO:0000256" key="3">
    <source>
        <dbReference type="ARBA" id="ARBA00021872"/>
    </source>
</evidence>
<dbReference type="InterPro" id="IPR018528">
    <property type="entry name" value="Preph_deHydtase_CS"/>
</dbReference>
<dbReference type="CDD" id="cd04905">
    <property type="entry name" value="ACT_CM-PDT"/>
    <property type="match status" value="1"/>
</dbReference>
<evidence type="ECO:0000256" key="6">
    <source>
        <dbReference type="ARBA" id="ARBA00023222"/>
    </source>
</evidence>
<dbReference type="PROSITE" id="PS00858">
    <property type="entry name" value="PREPHENATE_DEHYDR_2"/>
    <property type="match status" value="1"/>
</dbReference>
<organism evidence="12 13">
    <name type="scientific">Micrococcoides hystricis</name>
    <dbReference type="NCBI Taxonomy" id="1572761"/>
    <lineage>
        <taxon>Bacteria</taxon>
        <taxon>Bacillati</taxon>
        <taxon>Actinomycetota</taxon>
        <taxon>Actinomycetes</taxon>
        <taxon>Micrococcales</taxon>
        <taxon>Micrococcaceae</taxon>
        <taxon>Micrococcoides</taxon>
    </lineage>
</organism>
<proteinExistence type="predicted"/>
<dbReference type="EMBL" id="JBHLUB010000030">
    <property type="protein sequence ID" value="MFC0582380.1"/>
    <property type="molecule type" value="Genomic_DNA"/>
</dbReference>
<dbReference type="InterPro" id="IPR001086">
    <property type="entry name" value="Preph_deHydtase"/>
</dbReference>
<feature type="domain" description="ACT" evidence="11">
    <location>
        <begin position="210"/>
        <end position="287"/>
    </location>
</feature>
<dbReference type="CDD" id="cd13632">
    <property type="entry name" value="PBP2_Aa-PDT_like"/>
    <property type="match status" value="1"/>
</dbReference>
<dbReference type="GO" id="GO:0004664">
    <property type="term" value="F:prephenate dehydratase activity"/>
    <property type="evidence" value="ECO:0007669"/>
    <property type="project" value="UniProtKB-EC"/>
</dbReference>
<dbReference type="Pfam" id="PF01842">
    <property type="entry name" value="ACT"/>
    <property type="match status" value="1"/>
</dbReference>
<dbReference type="Gene3D" id="3.30.70.260">
    <property type="match status" value="1"/>
</dbReference>
<name>A0ABV6PB75_9MICC</name>
<reference evidence="12 13" key="1">
    <citation type="submission" date="2024-09" db="EMBL/GenBank/DDBJ databases">
        <authorList>
            <person name="Sun Q."/>
            <person name="Mori K."/>
        </authorList>
    </citation>
    <scope>NUCLEOTIDE SEQUENCE [LARGE SCALE GENOMIC DNA]</scope>
    <source>
        <strain evidence="12 13">NCAIM B.02604</strain>
    </source>
</reference>
<gene>
    <name evidence="9 12" type="primary">pheA</name>
    <name evidence="12" type="ORF">ACFFFR_08310</name>
</gene>
<evidence type="ECO:0000256" key="2">
    <source>
        <dbReference type="ARBA" id="ARBA00013147"/>
    </source>
</evidence>
<dbReference type="PANTHER" id="PTHR21022">
    <property type="entry name" value="PREPHENATE DEHYDRATASE P PROTEIN"/>
    <property type="match status" value="1"/>
</dbReference>
<evidence type="ECO:0000256" key="4">
    <source>
        <dbReference type="ARBA" id="ARBA00022605"/>
    </source>
</evidence>
<keyword evidence="4 9" id="KW-0028">Amino-acid biosynthesis</keyword>
<dbReference type="PANTHER" id="PTHR21022:SF19">
    <property type="entry name" value="PREPHENATE DEHYDRATASE-RELATED"/>
    <property type="match status" value="1"/>
</dbReference>
<dbReference type="EC" id="4.2.1.51" evidence="2 9"/>
<dbReference type="SUPFAM" id="SSF53850">
    <property type="entry name" value="Periplasmic binding protein-like II"/>
    <property type="match status" value="1"/>
</dbReference>
<dbReference type="NCBIfam" id="NF008865">
    <property type="entry name" value="PRK11898.1"/>
    <property type="match status" value="1"/>
</dbReference>
<dbReference type="Gene3D" id="3.40.190.10">
    <property type="entry name" value="Periplasmic binding protein-like II"/>
    <property type="match status" value="2"/>
</dbReference>
<dbReference type="InterPro" id="IPR002912">
    <property type="entry name" value="ACT_dom"/>
</dbReference>
<sequence>MRYTFLGPVGTFTEAALSQVIDLADPEHTAIPVSNVETALAQVRSGEADAAMVPIENSVEGGVSATLDAIAEGDQLRIIREVLVPISFVLAAANHPDAATSLSEVKTVATHTHAWAQVRHWADANISQAEYLPSSSTAAAATALANADFTANPELLTQAAVCSPHVVHQLKLNVLANAIEDRVGAVTRFVLVTRPTALPPVTGSDKTSLVIPLPENDRPGALLEILDYFAVSHVNLSRIESRPTGSGLGSYFFSIDVDGHLAEARVQDAVTGVYRLSPTTKFLGSYPRADKQRLVVDEIVSDNAYAAARTWVQSLLSGGR</sequence>
<evidence type="ECO:0000313" key="12">
    <source>
        <dbReference type="EMBL" id="MFC0582380.1"/>
    </source>
</evidence>
<accession>A0ABV6PB75</accession>
<dbReference type="PROSITE" id="PS51671">
    <property type="entry name" value="ACT"/>
    <property type="match status" value="1"/>
</dbReference>
<keyword evidence="7 9" id="KW-0456">Lyase</keyword>
<evidence type="ECO:0000259" key="10">
    <source>
        <dbReference type="PROSITE" id="PS51171"/>
    </source>
</evidence>
<dbReference type="InterPro" id="IPR045865">
    <property type="entry name" value="ACT-like_dom_sf"/>
</dbReference>
<dbReference type="Pfam" id="PF00800">
    <property type="entry name" value="PDT"/>
    <property type="match status" value="1"/>
</dbReference>
<evidence type="ECO:0000259" key="11">
    <source>
        <dbReference type="PROSITE" id="PS51671"/>
    </source>
</evidence>
<comment type="pathway">
    <text evidence="1 9">Amino-acid biosynthesis; L-phenylalanine biosynthesis; phenylpyruvate from prephenate: step 1/1.</text>
</comment>
<evidence type="ECO:0000256" key="5">
    <source>
        <dbReference type="ARBA" id="ARBA00023141"/>
    </source>
</evidence>
<dbReference type="SUPFAM" id="SSF55021">
    <property type="entry name" value="ACT-like"/>
    <property type="match status" value="1"/>
</dbReference>
<keyword evidence="13" id="KW-1185">Reference proteome</keyword>
<evidence type="ECO:0000313" key="13">
    <source>
        <dbReference type="Proteomes" id="UP001589862"/>
    </source>
</evidence>
<dbReference type="RefSeq" id="WP_377459494.1">
    <property type="nucleotide sequence ID" value="NZ_JBHLUB010000030.1"/>
</dbReference>